<evidence type="ECO:0000313" key="2">
    <source>
        <dbReference type="Proteomes" id="UP000887013"/>
    </source>
</evidence>
<keyword evidence="2" id="KW-1185">Reference proteome</keyword>
<dbReference type="Proteomes" id="UP000887013">
    <property type="component" value="Unassembled WGS sequence"/>
</dbReference>
<comment type="caution">
    <text evidence="1">The sequence shown here is derived from an EMBL/GenBank/DDBJ whole genome shotgun (WGS) entry which is preliminary data.</text>
</comment>
<name>A0A8X6PKF6_NEPPI</name>
<reference evidence="1" key="1">
    <citation type="submission" date="2020-08" db="EMBL/GenBank/DDBJ databases">
        <title>Multicomponent nature underlies the extraordinary mechanical properties of spider dragline silk.</title>
        <authorList>
            <person name="Kono N."/>
            <person name="Nakamura H."/>
            <person name="Mori M."/>
            <person name="Yoshida Y."/>
            <person name="Ohtoshi R."/>
            <person name="Malay A.D."/>
            <person name="Moran D.A.P."/>
            <person name="Tomita M."/>
            <person name="Numata K."/>
            <person name="Arakawa K."/>
        </authorList>
    </citation>
    <scope>NUCLEOTIDE SEQUENCE</scope>
</reference>
<protein>
    <submittedName>
        <fullName evidence="1">Uncharacterized protein</fullName>
    </submittedName>
</protein>
<evidence type="ECO:0000313" key="1">
    <source>
        <dbReference type="EMBL" id="GFT73373.1"/>
    </source>
</evidence>
<dbReference type="EMBL" id="BMAW01021540">
    <property type="protein sequence ID" value="GFT73373.1"/>
    <property type="molecule type" value="Genomic_DNA"/>
</dbReference>
<organism evidence="1 2">
    <name type="scientific">Nephila pilipes</name>
    <name type="common">Giant wood spider</name>
    <name type="synonym">Nephila maculata</name>
    <dbReference type="NCBI Taxonomy" id="299642"/>
    <lineage>
        <taxon>Eukaryota</taxon>
        <taxon>Metazoa</taxon>
        <taxon>Ecdysozoa</taxon>
        <taxon>Arthropoda</taxon>
        <taxon>Chelicerata</taxon>
        <taxon>Arachnida</taxon>
        <taxon>Araneae</taxon>
        <taxon>Araneomorphae</taxon>
        <taxon>Entelegynae</taxon>
        <taxon>Araneoidea</taxon>
        <taxon>Nephilidae</taxon>
        <taxon>Nephila</taxon>
    </lineage>
</organism>
<dbReference type="AlphaFoldDB" id="A0A8X6PKF6"/>
<gene>
    <name evidence="1" type="ORF">NPIL_684851</name>
</gene>
<dbReference type="OrthoDB" id="8060670at2759"/>
<sequence length="93" mass="10223">MVECNRCIVPRNVQYQSTNAVAAAPPVKKESVNTPTKIKDELDSAPSFTAVKFRAAEFKSGLTSLGDEECSGRPKTATTDDNFAKFHQMTRLK</sequence>
<accession>A0A8X6PKF6</accession>
<proteinExistence type="predicted"/>